<dbReference type="AlphaFoldDB" id="A0A0V8JQ70"/>
<keyword evidence="2" id="KW-1185">Reference proteome</keyword>
<organism evidence="1 2">
    <name type="scientific">Priestia veravalensis</name>
    <dbReference type="NCBI Taxonomy" id="1414648"/>
    <lineage>
        <taxon>Bacteria</taxon>
        <taxon>Bacillati</taxon>
        <taxon>Bacillota</taxon>
        <taxon>Bacilli</taxon>
        <taxon>Bacillales</taxon>
        <taxon>Bacillaceae</taxon>
        <taxon>Priestia</taxon>
    </lineage>
</organism>
<protein>
    <submittedName>
        <fullName evidence="1">Uncharacterized protein</fullName>
    </submittedName>
</protein>
<reference evidence="1 2" key="1">
    <citation type="submission" date="2015-11" db="EMBL/GenBank/DDBJ databases">
        <title>Bacillus caseinolyticus sp nov.</title>
        <authorList>
            <person name="Dastager S.G."/>
            <person name="Mawlankar R."/>
        </authorList>
    </citation>
    <scope>NUCLEOTIDE SEQUENCE [LARGE SCALE GENOMIC DNA]</scope>
    <source>
        <strain evidence="1 2">SGD-V-76</strain>
    </source>
</reference>
<dbReference type="EMBL" id="LNQP01000008">
    <property type="protein sequence ID" value="KSU89230.1"/>
    <property type="molecule type" value="Genomic_DNA"/>
</dbReference>
<evidence type="ECO:0000313" key="1">
    <source>
        <dbReference type="EMBL" id="KSU89230.1"/>
    </source>
</evidence>
<comment type="caution">
    <text evidence="1">The sequence shown here is derived from an EMBL/GenBank/DDBJ whole genome shotgun (WGS) entry which is preliminary data.</text>
</comment>
<sequence length="104" mass="12333">MNKLLETIEAKSVNGLYRIHQYNDGNALPKLVIYQVLDGHEVPVKNMYKELKRLNEEFSFGIQYEPIDRIKLNTREFGREFIRRYKSIQKEIGVHSDFSIETEV</sequence>
<gene>
    <name evidence="1" type="ORF">AS180_03630</name>
</gene>
<accession>A0A0V8JQ70</accession>
<dbReference type="Proteomes" id="UP000053681">
    <property type="component" value="Unassembled WGS sequence"/>
</dbReference>
<dbReference type="RefSeq" id="WP_062686423.1">
    <property type="nucleotide sequence ID" value="NZ_KQ758630.1"/>
</dbReference>
<evidence type="ECO:0000313" key="2">
    <source>
        <dbReference type="Proteomes" id="UP000053681"/>
    </source>
</evidence>
<proteinExistence type="predicted"/>
<name>A0A0V8JQ70_9BACI</name>